<keyword evidence="3" id="KW-1185">Reference proteome</keyword>
<feature type="transmembrane region" description="Helical" evidence="1">
    <location>
        <begin position="72"/>
        <end position="89"/>
    </location>
</feature>
<dbReference type="STRING" id="888741.HMPREF9098_0008"/>
<evidence type="ECO:0000313" key="2">
    <source>
        <dbReference type="EMBL" id="EGC18559.1"/>
    </source>
</evidence>
<proteinExistence type="predicted"/>
<accession>F0EVX4</accession>
<dbReference type="Proteomes" id="UP000004088">
    <property type="component" value="Unassembled WGS sequence"/>
</dbReference>
<organism evidence="2 3">
    <name type="scientific">Kingella denitrificans ATCC 33394</name>
    <dbReference type="NCBI Taxonomy" id="888741"/>
    <lineage>
        <taxon>Bacteria</taxon>
        <taxon>Pseudomonadati</taxon>
        <taxon>Pseudomonadota</taxon>
        <taxon>Betaproteobacteria</taxon>
        <taxon>Neisseriales</taxon>
        <taxon>Neisseriaceae</taxon>
        <taxon>Kingella</taxon>
    </lineage>
</organism>
<comment type="caution">
    <text evidence="2">The sequence shown here is derived from an EMBL/GenBank/DDBJ whole genome shotgun (WGS) entry which is preliminary data.</text>
</comment>
<keyword evidence="1" id="KW-0812">Transmembrane</keyword>
<feature type="transmembrane region" description="Helical" evidence="1">
    <location>
        <begin position="109"/>
        <end position="127"/>
    </location>
</feature>
<gene>
    <name evidence="2" type="ORF">HMPREF9098_0008</name>
</gene>
<evidence type="ECO:0000313" key="3">
    <source>
        <dbReference type="Proteomes" id="UP000004088"/>
    </source>
</evidence>
<name>F0EVX4_9NEIS</name>
<reference evidence="2 3" key="1">
    <citation type="submission" date="2011-01" db="EMBL/GenBank/DDBJ databases">
        <authorList>
            <person name="Muzny D."/>
            <person name="Qin X."/>
            <person name="Deng J."/>
            <person name="Jiang H."/>
            <person name="Liu Y."/>
            <person name="Qu J."/>
            <person name="Song X.-Z."/>
            <person name="Zhang L."/>
            <person name="Thornton R."/>
            <person name="Coyle M."/>
            <person name="Francisco L."/>
            <person name="Jackson L."/>
            <person name="Javaid M."/>
            <person name="Korchina V."/>
            <person name="Kovar C."/>
            <person name="Mata R."/>
            <person name="Mathew T."/>
            <person name="Ngo R."/>
            <person name="Nguyen L."/>
            <person name="Nguyen N."/>
            <person name="Okwuonu G."/>
            <person name="Ongeri F."/>
            <person name="Pham C."/>
            <person name="Simmons D."/>
            <person name="Wilczek-Boney K."/>
            <person name="Hale W."/>
            <person name="Jakkamsetti A."/>
            <person name="Pham P."/>
            <person name="Ruth R."/>
            <person name="San Lucas F."/>
            <person name="Warren J."/>
            <person name="Zhang J."/>
            <person name="Zhao Z."/>
            <person name="Zhou C."/>
            <person name="Zhu D."/>
            <person name="Lee S."/>
            <person name="Bess C."/>
            <person name="Blankenburg K."/>
            <person name="Forbes L."/>
            <person name="Fu Q."/>
            <person name="Gubbala S."/>
            <person name="Hirani K."/>
            <person name="Jayaseelan J.C."/>
            <person name="Lara F."/>
            <person name="Munidasa M."/>
            <person name="Palculict T."/>
            <person name="Patil S."/>
            <person name="Pu L.-L."/>
            <person name="Saada N."/>
            <person name="Tang L."/>
            <person name="Weissenberger G."/>
            <person name="Zhu Y."/>
            <person name="Hemphill L."/>
            <person name="Shang Y."/>
            <person name="Youmans B."/>
            <person name="Ayvaz T."/>
            <person name="Ross M."/>
            <person name="Santibanez J."/>
            <person name="Aqrawi P."/>
            <person name="Gross S."/>
            <person name="Joshi V."/>
            <person name="Fowler G."/>
            <person name="Nazareth L."/>
            <person name="Reid J."/>
            <person name="Worley K."/>
            <person name="Petrosino J."/>
            <person name="Highlander S."/>
            <person name="Gibbs R."/>
        </authorList>
    </citation>
    <scope>NUCLEOTIDE SEQUENCE [LARGE SCALE GENOMIC DNA]</scope>
    <source>
        <strain evidence="2 3">ATCC 33394</strain>
    </source>
</reference>
<feature type="transmembrane region" description="Helical" evidence="1">
    <location>
        <begin position="44"/>
        <end position="65"/>
    </location>
</feature>
<evidence type="ECO:0000256" key="1">
    <source>
        <dbReference type="SAM" id="Phobius"/>
    </source>
</evidence>
<dbReference type="HOGENOM" id="CLU_1747189_0_0_4"/>
<dbReference type="EMBL" id="AEWV01000001">
    <property type="protein sequence ID" value="EGC18559.1"/>
    <property type="molecule type" value="Genomic_DNA"/>
</dbReference>
<feature type="transmembrane region" description="Helical" evidence="1">
    <location>
        <begin position="21"/>
        <end position="38"/>
    </location>
</feature>
<keyword evidence="1" id="KW-1133">Transmembrane helix</keyword>
<keyword evidence="1" id="KW-0472">Membrane</keyword>
<dbReference type="RefSeq" id="WP_003780757.1">
    <property type="nucleotide sequence ID" value="NZ_GL870929.1"/>
</dbReference>
<dbReference type="AlphaFoldDB" id="F0EVX4"/>
<sequence length="149" mass="17130">MNNLFHQTFPQYALLSRSRKWLAWITLLQGISWLAVAFTVADGWLGLLMVSAAALLNFYASYYIFHRRLRGFRCALLVFVLALFSIRHANGSFIDLAGVMQLTLVVGSQTWQVGVNFLAVLFLWLVYRNIIRLKAEIHAERPEIPMEQI</sequence>
<protein>
    <submittedName>
        <fullName evidence="2">Uncharacterized protein</fullName>
    </submittedName>
</protein>